<dbReference type="EMBL" id="JAVDTL010000008">
    <property type="protein sequence ID" value="MDR6769020.1"/>
    <property type="molecule type" value="Genomic_DNA"/>
</dbReference>
<dbReference type="NCBIfam" id="TIGR04174">
    <property type="entry name" value="IPTL_CTERM"/>
    <property type="match status" value="1"/>
</dbReference>
<comment type="caution">
    <text evidence="3">The sequence shown here is derived from an EMBL/GenBank/DDBJ whole genome shotgun (WGS) entry which is preliminary data.</text>
</comment>
<accession>A0AAJ2F2R3</accession>
<keyword evidence="1" id="KW-0812">Transmembrane</keyword>
<protein>
    <recommendedName>
        <fullName evidence="2">IPTL-CTERM protein sorting domain-containing protein</fullName>
    </recommendedName>
</protein>
<organism evidence="3 6">
    <name type="scientific">Acidovorax delafieldii</name>
    <name type="common">Pseudomonas delafieldii</name>
    <dbReference type="NCBI Taxonomy" id="47920"/>
    <lineage>
        <taxon>Bacteria</taxon>
        <taxon>Pseudomonadati</taxon>
        <taxon>Pseudomonadota</taxon>
        <taxon>Betaproteobacteria</taxon>
        <taxon>Burkholderiales</taxon>
        <taxon>Comamonadaceae</taxon>
        <taxon>Acidovorax</taxon>
    </lineage>
</organism>
<keyword evidence="1" id="KW-0472">Membrane</keyword>
<dbReference type="RefSeq" id="WP_209820479.1">
    <property type="nucleotide sequence ID" value="NZ_JAVDTL010000008.1"/>
</dbReference>
<gene>
    <name evidence="3" type="ORF">J2W88_004328</name>
    <name evidence="4" type="ORF">J2W93_004265</name>
</gene>
<name>A0AAJ2F2R3_ACIDE</name>
<keyword evidence="1" id="KW-1133">Transmembrane helix</keyword>
<sequence>MQAAAFTVGAGGAAYHGTIDLACDDLEVNGPLDASGAIFTGVGRVRISAAGSIAAAGARIELGAGWHNAAGPAGFSGSGSTVAVVGRCSTGSTADITGNTTFVHLSAVQAGQTLRFAAGSEQQVAGTLTLNDVTLQGQGGMAFVTLLPGGVQQIGTVGVADVDASRGQRLAATGQNGLVGGNAPGWFALAAPAAPSVVAVPTLSQWCLLLLSAMAGLLGGRRLRAQRTTAMPPFDRQAH</sequence>
<evidence type="ECO:0000259" key="2">
    <source>
        <dbReference type="Pfam" id="PF18203"/>
    </source>
</evidence>
<dbReference type="Proteomes" id="UP001249076">
    <property type="component" value="Unassembled WGS sequence"/>
</dbReference>
<feature type="domain" description="IPTL-CTERM protein sorting" evidence="2">
    <location>
        <begin position="199"/>
        <end position="224"/>
    </location>
</feature>
<feature type="transmembrane region" description="Helical" evidence="1">
    <location>
        <begin position="203"/>
        <end position="220"/>
    </location>
</feature>
<evidence type="ECO:0000313" key="4">
    <source>
        <dbReference type="EMBL" id="MDR6839397.1"/>
    </source>
</evidence>
<dbReference type="Pfam" id="PF18203">
    <property type="entry name" value="IPTL-CTERM"/>
    <property type="match status" value="1"/>
</dbReference>
<evidence type="ECO:0000313" key="3">
    <source>
        <dbReference type="EMBL" id="MDR6769020.1"/>
    </source>
</evidence>
<dbReference type="AlphaFoldDB" id="A0AAJ2F2R3"/>
<evidence type="ECO:0000313" key="6">
    <source>
        <dbReference type="Proteomes" id="UP001253458"/>
    </source>
</evidence>
<dbReference type="Proteomes" id="UP001253458">
    <property type="component" value="Unassembled WGS sequence"/>
</dbReference>
<dbReference type="InterPro" id="IPR026442">
    <property type="entry name" value="IPTL_CTERM"/>
</dbReference>
<dbReference type="EMBL" id="JAVDTS010000008">
    <property type="protein sequence ID" value="MDR6839397.1"/>
    <property type="molecule type" value="Genomic_DNA"/>
</dbReference>
<proteinExistence type="predicted"/>
<evidence type="ECO:0000313" key="5">
    <source>
        <dbReference type="Proteomes" id="UP001249076"/>
    </source>
</evidence>
<keyword evidence="5" id="KW-1185">Reference proteome</keyword>
<reference evidence="3 5" key="1">
    <citation type="submission" date="2023-07" db="EMBL/GenBank/DDBJ databases">
        <title>Sorghum-associated microbial communities from plants grown in Nebraska, USA.</title>
        <authorList>
            <person name="Schachtman D."/>
        </authorList>
    </citation>
    <scope>NUCLEOTIDE SEQUENCE</scope>
    <source>
        <strain evidence="4 5">BE105</strain>
        <strain evidence="3">BE69</strain>
    </source>
</reference>
<evidence type="ECO:0000256" key="1">
    <source>
        <dbReference type="SAM" id="Phobius"/>
    </source>
</evidence>